<evidence type="ECO:0000313" key="2">
    <source>
        <dbReference type="Proteomes" id="UP000182882"/>
    </source>
</evidence>
<keyword evidence="2" id="KW-1185">Reference proteome</keyword>
<dbReference type="AlphaFoldDB" id="A0A1H2FLG6"/>
<evidence type="ECO:0000313" key="1">
    <source>
        <dbReference type="EMBL" id="SDU08193.1"/>
    </source>
</evidence>
<dbReference type="Proteomes" id="UP000182882">
    <property type="component" value="Unassembled WGS sequence"/>
</dbReference>
<name>A0A1H2FLG6_9PROT</name>
<organism evidence="1 2">
    <name type="scientific">Nitrosomonas ureae</name>
    <dbReference type="NCBI Taxonomy" id="44577"/>
    <lineage>
        <taxon>Bacteria</taxon>
        <taxon>Pseudomonadati</taxon>
        <taxon>Pseudomonadota</taxon>
        <taxon>Betaproteobacteria</taxon>
        <taxon>Nitrosomonadales</taxon>
        <taxon>Nitrosomonadaceae</taxon>
        <taxon>Nitrosomonas</taxon>
    </lineage>
</organism>
<reference evidence="2" key="1">
    <citation type="submission" date="2016-10" db="EMBL/GenBank/DDBJ databases">
        <authorList>
            <person name="Varghese N."/>
            <person name="Submissions S."/>
        </authorList>
    </citation>
    <scope>NUCLEOTIDE SEQUENCE [LARGE SCALE GENOMIC DNA]</scope>
    <source>
        <strain evidence="2">Nm10</strain>
    </source>
</reference>
<accession>A0A1H2FLG6</accession>
<sequence>MSNSYHFTDLKVLVIAISLVLGTSHASFTFPQMTNSEHNHSLPPKTQNLTTQSLPPHIPLDSKPPRTIHRIGTAISTPRNSISIKSTDAGAIRRQSPVSGCINCGIIHSINKIEQGSGMNAIAGGIVAGTVAREIIRQSPHPHNPDYPQAPGDNYYNQGGNIIYPGNQYQINITMDDGRQAIIALPEGASFQQGDRVKWIDGALMLDRHQ</sequence>
<proteinExistence type="predicted"/>
<protein>
    <submittedName>
        <fullName evidence="1">Uncharacterized protein</fullName>
    </submittedName>
</protein>
<gene>
    <name evidence="1" type="ORF">SAMN05216406_12245</name>
</gene>
<dbReference type="KEGG" id="nur:ATY38_07310"/>
<dbReference type="RefSeq" id="WP_062558727.1">
    <property type="nucleotide sequence ID" value="NZ_CP013341.1"/>
</dbReference>
<dbReference type="EMBL" id="FNLN01000022">
    <property type="protein sequence ID" value="SDU08193.1"/>
    <property type="molecule type" value="Genomic_DNA"/>
</dbReference>